<keyword evidence="10" id="KW-1185">Reference proteome</keyword>
<evidence type="ECO:0000313" key="10">
    <source>
        <dbReference type="Proteomes" id="UP000002318"/>
    </source>
</evidence>
<evidence type="ECO:0000313" key="9">
    <source>
        <dbReference type="EMBL" id="ADK82379.1"/>
    </source>
</evidence>
<dbReference type="GO" id="GO:0022857">
    <property type="term" value="F:transmembrane transporter activity"/>
    <property type="evidence" value="ECO:0007669"/>
    <property type="project" value="TreeGrafter"/>
</dbReference>
<name>E1RAL1_SEDSS</name>
<dbReference type="GO" id="GO:0005886">
    <property type="term" value="C:plasma membrane"/>
    <property type="evidence" value="ECO:0007669"/>
    <property type="project" value="UniProtKB-SubCell"/>
</dbReference>
<dbReference type="Pfam" id="PF06808">
    <property type="entry name" value="DctM"/>
    <property type="match status" value="1"/>
</dbReference>
<dbReference type="STRING" id="573413.Spirs_3281"/>
<dbReference type="eggNOG" id="COG1593">
    <property type="taxonomic scope" value="Bacteria"/>
</dbReference>
<dbReference type="RefSeq" id="WP_013255838.1">
    <property type="nucleotide sequence ID" value="NC_014364.1"/>
</dbReference>
<sequence>MSIALFISFIVFLLLGIPISFCLAMAATFSIYFFSDVSVSTIVQKMFRGVDSFTLMAIPFFIFAGNIMARGGVSRKLTNIAASFVGKTTGGLAMVSTLACTFFGAISGSAPATTSAIGSIMVESMEKKGYKKSFSAATIAASGPIGLLIPPSNNMVLFGAIAGASIGELFLGGIVPGLMMAIGLMILEYVISKKRGYEGSEKASLGRIGAALKDGIWAILMPGIILGGIYGGIFTPTEAAAVAVVYGTIISVFVYKMLRFSDFKKVIYSSAKSTASIMYLVACAHLFSYILASESIPQMFARYLVTVSNNLLVIQLLMMLALLFVGTFLDNAVAVVLLTPIFYPVIEAMGGNLVYFGVLFIFALAIGQITPPVGLCLFVSCNIADESIERISIEIIPFVVVLIVILLILNFFPSLITFIPNISGI</sequence>
<feature type="transmembrane region" description="Helical" evidence="7">
    <location>
        <begin position="46"/>
        <end position="69"/>
    </location>
</feature>
<dbReference type="NCBIfam" id="TIGR00786">
    <property type="entry name" value="dctM"/>
    <property type="match status" value="1"/>
</dbReference>
<dbReference type="InterPro" id="IPR010656">
    <property type="entry name" value="DctM"/>
</dbReference>
<organism evidence="9 10">
    <name type="scientific">Sediminispirochaeta smaragdinae (strain DSM 11293 / JCM 15392 / SEBR 4228)</name>
    <name type="common">Spirochaeta smaragdinae</name>
    <dbReference type="NCBI Taxonomy" id="573413"/>
    <lineage>
        <taxon>Bacteria</taxon>
        <taxon>Pseudomonadati</taxon>
        <taxon>Spirochaetota</taxon>
        <taxon>Spirochaetia</taxon>
        <taxon>Spirochaetales</taxon>
        <taxon>Spirochaetaceae</taxon>
        <taxon>Sediminispirochaeta</taxon>
    </lineage>
</organism>
<feature type="domain" description="TRAP C4-dicarboxylate transport system permease DctM subunit" evidence="8">
    <location>
        <begin position="6"/>
        <end position="414"/>
    </location>
</feature>
<dbReference type="InterPro" id="IPR004681">
    <property type="entry name" value="TRAP_DctM"/>
</dbReference>
<evidence type="ECO:0000256" key="6">
    <source>
        <dbReference type="ARBA" id="ARBA00023136"/>
    </source>
</evidence>
<keyword evidence="3" id="KW-0997">Cell inner membrane</keyword>
<reference evidence="9 10" key="1">
    <citation type="journal article" date="2010" name="Stand. Genomic Sci.">
        <title>Complete genome sequence of Spirochaeta smaragdinae type strain (SEBR 4228).</title>
        <authorList>
            <person name="Mavromatis K."/>
            <person name="Yasawong M."/>
            <person name="Chertkov O."/>
            <person name="Lapidus A."/>
            <person name="Lucas S."/>
            <person name="Nolan M."/>
            <person name="Del Rio T.G."/>
            <person name="Tice H."/>
            <person name="Cheng J.F."/>
            <person name="Pitluck S."/>
            <person name="Liolios K."/>
            <person name="Ivanova N."/>
            <person name="Tapia R."/>
            <person name="Han C."/>
            <person name="Bruce D."/>
            <person name="Goodwin L."/>
            <person name="Pati A."/>
            <person name="Chen A."/>
            <person name="Palaniappan K."/>
            <person name="Land M."/>
            <person name="Hauser L."/>
            <person name="Chang Y.J."/>
            <person name="Jeffries C.D."/>
            <person name="Detter J.C."/>
            <person name="Rohde M."/>
            <person name="Brambilla E."/>
            <person name="Spring S."/>
            <person name="Goker M."/>
            <person name="Sikorski J."/>
            <person name="Woyke T."/>
            <person name="Bristow J."/>
            <person name="Eisen J.A."/>
            <person name="Markowitz V."/>
            <person name="Hugenholtz P."/>
            <person name="Klenk H.P."/>
            <person name="Kyrpides N.C."/>
        </authorList>
    </citation>
    <scope>NUCLEOTIDE SEQUENCE [LARGE SCALE GENOMIC DNA]</scope>
    <source>
        <strain evidence="10">DSM 11293 / JCM 15392 / SEBR 4228</strain>
    </source>
</reference>
<proteinExistence type="predicted"/>
<feature type="transmembrane region" description="Helical" evidence="7">
    <location>
        <begin position="239"/>
        <end position="258"/>
    </location>
</feature>
<dbReference type="PANTHER" id="PTHR33362">
    <property type="entry name" value="SIALIC ACID TRAP TRANSPORTER PERMEASE PROTEIN SIAT-RELATED"/>
    <property type="match status" value="1"/>
</dbReference>
<dbReference type="Proteomes" id="UP000002318">
    <property type="component" value="Chromosome"/>
</dbReference>
<keyword evidence="4 7" id="KW-0812">Transmembrane</keyword>
<feature type="transmembrane region" description="Helical" evidence="7">
    <location>
        <begin position="169"/>
        <end position="191"/>
    </location>
</feature>
<feature type="transmembrane region" description="Helical" evidence="7">
    <location>
        <begin position="211"/>
        <end position="233"/>
    </location>
</feature>
<feature type="transmembrane region" description="Helical" evidence="7">
    <location>
        <begin position="312"/>
        <end position="341"/>
    </location>
</feature>
<feature type="transmembrane region" description="Helical" evidence="7">
    <location>
        <begin position="89"/>
        <end position="112"/>
    </location>
</feature>
<protein>
    <submittedName>
        <fullName evidence="9">TRAP dicarboxylate transporter, DctM subunit</fullName>
    </submittedName>
</protein>
<dbReference type="EMBL" id="CP002116">
    <property type="protein sequence ID" value="ADK82379.1"/>
    <property type="molecule type" value="Genomic_DNA"/>
</dbReference>
<feature type="transmembrane region" description="Helical" evidence="7">
    <location>
        <begin position="270"/>
        <end position="292"/>
    </location>
</feature>
<dbReference type="OrthoDB" id="370245at2"/>
<dbReference type="AlphaFoldDB" id="E1RAL1"/>
<evidence type="ECO:0000259" key="8">
    <source>
        <dbReference type="Pfam" id="PF06808"/>
    </source>
</evidence>
<evidence type="ECO:0000256" key="7">
    <source>
        <dbReference type="SAM" id="Phobius"/>
    </source>
</evidence>
<evidence type="ECO:0000256" key="3">
    <source>
        <dbReference type="ARBA" id="ARBA00022519"/>
    </source>
</evidence>
<feature type="transmembrane region" description="Helical" evidence="7">
    <location>
        <begin position="353"/>
        <end position="375"/>
    </location>
</feature>
<dbReference type="KEGG" id="ssm:Spirs_3281"/>
<comment type="subcellular location">
    <subcellularLocation>
        <location evidence="1">Cell inner membrane</location>
        <topology evidence="1">Multi-pass membrane protein</topology>
    </subcellularLocation>
</comment>
<evidence type="ECO:0000256" key="1">
    <source>
        <dbReference type="ARBA" id="ARBA00004429"/>
    </source>
</evidence>
<keyword evidence="6 7" id="KW-0472">Membrane</keyword>
<keyword evidence="5 7" id="KW-1133">Transmembrane helix</keyword>
<keyword evidence="2" id="KW-1003">Cell membrane</keyword>
<dbReference type="PIRSF" id="PIRSF006066">
    <property type="entry name" value="HI0050"/>
    <property type="match status" value="1"/>
</dbReference>
<evidence type="ECO:0000256" key="4">
    <source>
        <dbReference type="ARBA" id="ARBA00022692"/>
    </source>
</evidence>
<evidence type="ECO:0000256" key="2">
    <source>
        <dbReference type="ARBA" id="ARBA00022475"/>
    </source>
</evidence>
<accession>E1RAL1</accession>
<dbReference type="HOGENOM" id="CLU_019824_4_1_12"/>
<feature type="transmembrane region" description="Helical" evidence="7">
    <location>
        <begin position="395"/>
        <end position="419"/>
    </location>
</feature>
<gene>
    <name evidence="9" type="ordered locus">Spirs_3281</name>
</gene>
<feature type="transmembrane region" description="Helical" evidence="7">
    <location>
        <begin position="6"/>
        <end position="34"/>
    </location>
</feature>
<evidence type="ECO:0000256" key="5">
    <source>
        <dbReference type="ARBA" id="ARBA00022989"/>
    </source>
</evidence>